<accession>A0A1E4T1Q9</accession>
<feature type="compositionally biased region" description="Polar residues" evidence="1">
    <location>
        <begin position="158"/>
        <end position="169"/>
    </location>
</feature>
<feature type="compositionally biased region" description="Polar residues" evidence="1">
    <location>
        <begin position="38"/>
        <end position="56"/>
    </location>
</feature>
<gene>
    <name evidence="2" type="ORF">CANARDRAFT_206983</name>
</gene>
<dbReference type="EMBL" id="KV453851">
    <property type="protein sequence ID" value="ODV85700.1"/>
    <property type="molecule type" value="Genomic_DNA"/>
</dbReference>
<organism evidence="2 3">
    <name type="scientific">[Candida] arabinofermentans NRRL YB-2248</name>
    <dbReference type="NCBI Taxonomy" id="983967"/>
    <lineage>
        <taxon>Eukaryota</taxon>
        <taxon>Fungi</taxon>
        <taxon>Dikarya</taxon>
        <taxon>Ascomycota</taxon>
        <taxon>Saccharomycotina</taxon>
        <taxon>Pichiomycetes</taxon>
        <taxon>Pichiales</taxon>
        <taxon>Pichiaceae</taxon>
        <taxon>Ogataea</taxon>
        <taxon>Ogataea/Candida clade</taxon>
    </lineage>
</organism>
<protein>
    <submittedName>
        <fullName evidence="2">Uncharacterized protein</fullName>
    </submittedName>
</protein>
<proteinExistence type="predicted"/>
<dbReference type="Proteomes" id="UP000094801">
    <property type="component" value="Unassembled WGS sequence"/>
</dbReference>
<dbReference type="OrthoDB" id="10653979at2759"/>
<sequence>MESNANHTWKEFNNLPSFATPEKPRLNNNENEQDTTEHGNNLKRSPTTPLTPSVGRQNIIRRKLYPLKGDAGDTDNEDPMLENVNPTQTSVIQIQDATKTSINFDTTNTTSNIYGIPKEEERYIFNVTPSIHTVKQQPNGNFLKLNDTTKDIFNHTETILSNPPKSASNVKEDRDNNTMQPELGAATTDNTDKSSTKDNMLLESYLTKIASKKARWMKDKQFDRMKETIEFLEAEREIELQFKTD</sequence>
<dbReference type="AlphaFoldDB" id="A0A1E4T1Q9"/>
<evidence type="ECO:0000256" key="1">
    <source>
        <dbReference type="SAM" id="MobiDB-lite"/>
    </source>
</evidence>
<name>A0A1E4T1Q9_9ASCO</name>
<keyword evidence="3" id="KW-1185">Reference proteome</keyword>
<feature type="region of interest" description="Disordered" evidence="1">
    <location>
        <begin position="158"/>
        <end position="196"/>
    </location>
</feature>
<feature type="region of interest" description="Disordered" evidence="1">
    <location>
        <begin position="1"/>
        <end position="57"/>
    </location>
</feature>
<evidence type="ECO:0000313" key="3">
    <source>
        <dbReference type="Proteomes" id="UP000094801"/>
    </source>
</evidence>
<evidence type="ECO:0000313" key="2">
    <source>
        <dbReference type="EMBL" id="ODV85700.1"/>
    </source>
</evidence>
<reference evidence="3" key="1">
    <citation type="submission" date="2016-04" db="EMBL/GenBank/DDBJ databases">
        <title>Comparative genomics of biotechnologically important yeasts.</title>
        <authorList>
            <consortium name="DOE Joint Genome Institute"/>
            <person name="Riley R."/>
            <person name="Haridas S."/>
            <person name="Wolfe K.H."/>
            <person name="Lopes M.R."/>
            <person name="Hittinger C.T."/>
            <person name="Goker M."/>
            <person name="Salamov A."/>
            <person name="Wisecaver J."/>
            <person name="Long T.M."/>
            <person name="Aerts A.L."/>
            <person name="Barry K."/>
            <person name="Choi C."/>
            <person name="Clum A."/>
            <person name="Coughlan A.Y."/>
            <person name="Deshpande S."/>
            <person name="Douglass A.P."/>
            <person name="Hanson S.J."/>
            <person name="Klenk H.-P."/>
            <person name="Labutti K."/>
            <person name="Lapidus A."/>
            <person name="Lindquist E."/>
            <person name="Lipzen A."/>
            <person name="Meier-Kolthoff J.P."/>
            <person name="Ohm R.A."/>
            <person name="Otillar R.P."/>
            <person name="Pangilinan J."/>
            <person name="Peng Y."/>
            <person name="Rokas A."/>
            <person name="Rosa C.A."/>
            <person name="Scheuner C."/>
            <person name="Sibirny A.A."/>
            <person name="Slot J.C."/>
            <person name="Stielow J.B."/>
            <person name="Sun H."/>
            <person name="Kurtzman C.P."/>
            <person name="Blackwell M."/>
            <person name="Grigoriev I.V."/>
            <person name="Jeffries T.W."/>
        </authorList>
    </citation>
    <scope>NUCLEOTIDE SEQUENCE [LARGE SCALE GENOMIC DNA]</scope>
    <source>
        <strain evidence="3">NRRL YB-2248</strain>
    </source>
</reference>